<evidence type="ECO:0000256" key="7">
    <source>
        <dbReference type="ARBA" id="ARBA00022777"/>
    </source>
</evidence>
<dbReference type="EMBL" id="FNZK01000026">
    <property type="protein sequence ID" value="SEJ93563.1"/>
    <property type="molecule type" value="Genomic_DNA"/>
</dbReference>
<dbReference type="GO" id="GO:0005737">
    <property type="term" value="C:cytoplasm"/>
    <property type="evidence" value="ECO:0007669"/>
    <property type="project" value="UniProtKB-SubCell"/>
</dbReference>
<dbReference type="InterPro" id="IPR016152">
    <property type="entry name" value="PTrfase/Anion_transptr"/>
</dbReference>
<proteinExistence type="predicted"/>
<feature type="domain" description="PTS EIIA type-2" evidence="11">
    <location>
        <begin position="4"/>
        <end position="147"/>
    </location>
</feature>
<comment type="subcellular location">
    <subcellularLocation>
        <location evidence="1">Cytoplasm</location>
    </subcellularLocation>
</comment>
<gene>
    <name evidence="12" type="ORF">SAMN05660742_12614</name>
</gene>
<dbReference type="PROSITE" id="PS51094">
    <property type="entry name" value="PTS_EIIA_TYPE_2"/>
    <property type="match status" value="1"/>
</dbReference>
<evidence type="ECO:0000313" key="12">
    <source>
        <dbReference type="EMBL" id="SEJ93563.1"/>
    </source>
</evidence>
<keyword evidence="6" id="KW-0598">Phosphotransferase system</keyword>
<evidence type="ECO:0000259" key="11">
    <source>
        <dbReference type="PROSITE" id="PS51094"/>
    </source>
</evidence>
<keyword evidence="2" id="KW-0813">Transport</keyword>
<dbReference type="CDD" id="cd00211">
    <property type="entry name" value="PTS_IIA_fru"/>
    <property type="match status" value="1"/>
</dbReference>
<dbReference type="Gene3D" id="3.40.930.10">
    <property type="entry name" value="Mannitol-specific EII, Chain A"/>
    <property type="match status" value="1"/>
</dbReference>
<keyword evidence="3" id="KW-0963">Cytoplasm</keyword>
<evidence type="ECO:0000256" key="8">
    <source>
        <dbReference type="ARBA" id="ARBA00037387"/>
    </source>
</evidence>
<dbReference type="Pfam" id="PF00359">
    <property type="entry name" value="PTS_EIIA_2"/>
    <property type="match status" value="1"/>
</dbReference>
<keyword evidence="13" id="KW-1185">Reference proteome</keyword>
<keyword evidence="4" id="KW-0597">Phosphoprotein</keyword>
<keyword evidence="7" id="KW-0418">Kinase</keyword>
<accession>A0A1H7CV18</accession>
<comment type="function">
    <text evidence="8">The phosphoenolpyruvate-dependent sugar phosphotransferase system (sugar PTS), a major carbohydrate active transport system, catalyzes the phosphorylation of incoming sugar substrates concomitantly with their translocation across the cell membrane. The enzyme II UlaABC PTS system is involved in ascorbate transport.</text>
</comment>
<dbReference type="GO" id="GO:0016301">
    <property type="term" value="F:kinase activity"/>
    <property type="evidence" value="ECO:0007669"/>
    <property type="project" value="UniProtKB-KW"/>
</dbReference>
<dbReference type="SUPFAM" id="SSF55804">
    <property type="entry name" value="Phoshotransferase/anion transport protein"/>
    <property type="match status" value="1"/>
</dbReference>
<dbReference type="RefSeq" id="WP_091835378.1">
    <property type="nucleotide sequence ID" value="NZ_FNZK01000026.1"/>
</dbReference>
<dbReference type="AlphaFoldDB" id="A0A1H7CV18"/>
<sequence>MIRDVIQDSHILLNMSPKDWQESIRLVAQPLLKEKYITQNYIEAMVNAVKQYGAYIVVGKGVALAHARPEEGVQKLGLSVMTLKDPIAFGNQENDPVKLIFCLAAIDSKAHLDIMRSIVHIINENWKINEIVAQKNLMDFKKTLEKIEENSKND</sequence>
<dbReference type="STRING" id="84035.SAMN05660742_12614"/>
<dbReference type="PANTHER" id="PTHR36203">
    <property type="entry name" value="ASCORBATE-SPECIFIC PTS SYSTEM EIIA COMPONENT"/>
    <property type="match status" value="1"/>
</dbReference>
<protein>
    <recommendedName>
        <fullName evidence="9">Ascorbate-specific PTS system EIIA component</fullName>
    </recommendedName>
    <alternativeName>
        <fullName evidence="10">Ascorbate-specific phosphotransferase enzyme IIA component</fullName>
    </alternativeName>
</protein>
<name>A0A1H7CV18_9FIRM</name>
<organism evidence="12 13">
    <name type="scientific">Propionispira arboris</name>
    <dbReference type="NCBI Taxonomy" id="84035"/>
    <lineage>
        <taxon>Bacteria</taxon>
        <taxon>Bacillati</taxon>
        <taxon>Bacillota</taxon>
        <taxon>Negativicutes</taxon>
        <taxon>Selenomonadales</taxon>
        <taxon>Selenomonadaceae</taxon>
        <taxon>Propionispira</taxon>
    </lineage>
</organism>
<evidence type="ECO:0000256" key="9">
    <source>
        <dbReference type="ARBA" id="ARBA00041175"/>
    </source>
</evidence>
<evidence type="ECO:0000256" key="1">
    <source>
        <dbReference type="ARBA" id="ARBA00004496"/>
    </source>
</evidence>
<dbReference type="GO" id="GO:0009401">
    <property type="term" value="P:phosphoenolpyruvate-dependent sugar phosphotransferase system"/>
    <property type="evidence" value="ECO:0007669"/>
    <property type="project" value="UniProtKB-KW"/>
</dbReference>
<dbReference type="InterPro" id="IPR002178">
    <property type="entry name" value="PTS_EIIA_type-2_dom"/>
</dbReference>
<dbReference type="PANTHER" id="PTHR36203:SF1">
    <property type="entry name" value="ASCORBATE-SPECIFIC PTS SYSTEM EIIA COMPONENT"/>
    <property type="match status" value="1"/>
</dbReference>
<evidence type="ECO:0000256" key="2">
    <source>
        <dbReference type="ARBA" id="ARBA00022448"/>
    </source>
</evidence>
<evidence type="ECO:0000256" key="3">
    <source>
        <dbReference type="ARBA" id="ARBA00022490"/>
    </source>
</evidence>
<evidence type="ECO:0000256" key="5">
    <source>
        <dbReference type="ARBA" id="ARBA00022679"/>
    </source>
</evidence>
<evidence type="ECO:0000313" key="13">
    <source>
        <dbReference type="Proteomes" id="UP000199662"/>
    </source>
</evidence>
<evidence type="ECO:0000256" key="4">
    <source>
        <dbReference type="ARBA" id="ARBA00022553"/>
    </source>
</evidence>
<keyword evidence="5 12" id="KW-0808">Transferase</keyword>
<evidence type="ECO:0000256" key="6">
    <source>
        <dbReference type="ARBA" id="ARBA00022683"/>
    </source>
</evidence>
<dbReference type="Proteomes" id="UP000199662">
    <property type="component" value="Unassembled WGS sequence"/>
</dbReference>
<evidence type="ECO:0000256" key="10">
    <source>
        <dbReference type="ARBA" id="ARBA00042072"/>
    </source>
</evidence>
<dbReference type="InterPro" id="IPR051351">
    <property type="entry name" value="Ascorbate-PTS_EIIA_comp"/>
</dbReference>
<reference evidence="12 13" key="1">
    <citation type="submission" date="2016-10" db="EMBL/GenBank/DDBJ databases">
        <authorList>
            <person name="de Groot N.N."/>
        </authorList>
    </citation>
    <scope>NUCLEOTIDE SEQUENCE [LARGE SCALE GENOMIC DNA]</scope>
    <source>
        <strain evidence="12 13">DSM 2179</strain>
    </source>
</reference>